<dbReference type="Proteomes" id="UP001242288">
    <property type="component" value="Unassembled WGS sequence"/>
</dbReference>
<reference evidence="2" key="1">
    <citation type="submission" date="2022-06" db="EMBL/GenBank/DDBJ databases">
        <title>PHB producers.</title>
        <authorList>
            <person name="Besaury L."/>
        </authorList>
    </citation>
    <scope>NUCLEOTIDE SEQUENCE</scope>
    <source>
        <strain evidence="2 3">SEWS6</strain>
    </source>
</reference>
<gene>
    <name evidence="2" type="ORF">NIE36_44150</name>
    <name evidence="1" type="ORF">OSB80_44260</name>
</gene>
<dbReference type="EMBL" id="JAMXWF010000087">
    <property type="protein sequence ID" value="MDQ6414111.1"/>
    <property type="molecule type" value="Genomic_DNA"/>
</dbReference>
<evidence type="ECO:0000313" key="1">
    <source>
        <dbReference type="EMBL" id="MCX4152299.1"/>
    </source>
</evidence>
<name>A0AAP5ETH5_9BURK</name>
<evidence type="ECO:0000313" key="3">
    <source>
        <dbReference type="Proteomes" id="UP001209412"/>
    </source>
</evidence>
<proteinExistence type="predicted"/>
<evidence type="ECO:0000313" key="4">
    <source>
        <dbReference type="Proteomes" id="UP001242288"/>
    </source>
</evidence>
<protein>
    <submittedName>
        <fullName evidence="2">DUF1302 domain-containing protein</fullName>
    </submittedName>
    <submittedName>
        <fullName evidence="1">DUF1302 family protein</fullName>
    </submittedName>
</protein>
<dbReference type="InterPro" id="IPR010727">
    <property type="entry name" value="DUF1302"/>
</dbReference>
<dbReference type="AlphaFoldDB" id="A0AAP5ETH5"/>
<accession>A0AAP5ETH5</accession>
<dbReference type="Pfam" id="PF06980">
    <property type="entry name" value="DUF1302"/>
    <property type="match status" value="1"/>
</dbReference>
<keyword evidence="3" id="KW-1185">Reference proteome</keyword>
<comment type="caution">
    <text evidence="2">The sequence shown here is derived from an EMBL/GenBank/DDBJ whole genome shotgun (WGS) entry which is preliminary data.</text>
</comment>
<dbReference type="EMBL" id="JAPKHW010000087">
    <property type="protein sequence ID" value="MCX4152299.1"/>
    <property type="molecule type" value="Genomic_DNA"/>
</dbReference>
<sequence length="544" mass="58458">MAFAGSISANAFEFNLSPDITGRWDNTIQYIGGMRAQGIDSGIGNSPFFDESDYKYGHAGSIVTNRVSDLTEFNLSYRQEYGFRVSASLFKDFAYTDSVQFNPGLAAPGVPYSALGTYPGNKYSSYTRSYYVNGTQPLDAFAYGNFDIGGHSTAIKLGRLTQIWGTAIFFGDQSISYAQNPVDGIKGSASPGSTLKELALPRAQFYVQTAITPELSLAAQYFFEFEHNLLPEGGTYLGLSDFLFYGPSQLLGAVPHGDDFRPKNVDNNFGVRATWSPSFLAGGNLGFYYRRLDEAQPWVLFGQNPATGASNYHLAYNQGTQLFGVSAEAGIGILSTGFEVSYRHNTALNSVAGPQPADLSGSSGARGDTINLIGNAMMPLSKTPFYEGGFALAEVAFTQRVGSIKNAALYNGTSNLAACPTGSKWDGCSTNGSVVAAMQFDPQWLQVFPGVDLDMPVFVMYGLYGNTPSLSTAIGNQGALIYTVGLHAAVYNKYNITLQYNGYHSHTSGSTSFAPGGPAFYAGGNGAFMWNDKPWISLTLQTTF</sequence>
<dbReference type="Proteomes" id="UP001209412">
    <property type="component" value="Unassembled WGS sequence"/>
</dbReference>
<evidence type="ECO:0000313" key="2">
    <source>
        <dbReference type="EMBL" id="MDQ6414111.1"/>
    </source>
</evidence>
<organism evidence="2 4">
    <name type="scientific">Paraburkholderia madseniana</name>
    <dbReference type="NCBI Taxonomy" id="2599607"/>
    <lineage>
        <taxon>Bacteria</taxon>
        <taxon>Pseudomonadati</taxon>
        <taxon>Pseudomonadota</taxon>
        <taxon>Betaproteobacteria</taxon>
        <taxon>Burkholderiales</taxon>
        <taxon>Burkholderiaceae</taxon>
        <taxon>Paraburkholderia</taxon>
    </lineage>
</organism>